<evidence type="ECO:0000313" key="7">
    <source>
        <dbReference type="EMBL" id="GFR78069.1"/>
    </source>
</evidence>
<sequence length="144" mass="16177">MIFASIQESSFRLKVKASRLQIIISQTDLREDSSPTFRSCTAAQLTYRFIKMSDYVRPAAAIGLPFVGGIAGSFISKSNIPNWYEAFVDIVALWGAVAGTIYTFHGINETAAYLLIPYLGWVTFASALNFWHWRNNPSIEDKKE</sequence>
<dbReference type="InterPro" id="IPR038330">
    <property type="entry name" value="TspO/MBR-related_sf"/>
</dbReference>
<dbReference type="Gene3D" id="1.20.1260.100">
    <property type="entry name" value="TspO/MBR protein"/>
    <property type="match status" value="1"/>
</dbReference>
<keyword evidence="3 6" id="KW-0812">Transmembrane</keyword>
<comment type="subcellular location">
    <subcellularLocation>
        <location evidence="1">Membrane</location>
        <topology evidence="1">Multi-pass membrane protein</topology>
    </subcellularLocation>
</comment>
<comment type="caution">
    <text evidence="7">The sequence shown here is derived from an EMBL/GenBank/DDBJ whole genome shotgun (WGS) entry which is preliminary data.</text>
</comment>
<feature type="transmembrane region" description="Helical" evidence="6">
    <location>
        <begin position="55"/>
        <end position="75"/>
    </location>
</feature>
<dbReference type="PANTHER" id="PTHR10057:SF0">
    <property type="entry name" value="TRANSLOCATOR PROTEIN"/>
    <property type="match status" value="1"/>
</dbReference>
<evidence type="ECO:0000313" key="8">
    <source>
        <dbReference type="Proteomes" id="UP000762676"/>
    </source>
</evidence>
<dbReference type="EMBL" id="BMAT01001007">
    <property type="protein sequence ID" value="GFR78069.1"/>
    <property type="molecule type" value="Genomic_DNA"/>
</dbReference>
<gene>
    <name evidence="7" type="ORF">ElyMa_000524500</name>
</gene>
<reference evidence="7 8" key="1">
    <citation type="journal article" date="2021" name="Elife">
        <title>Chloroplast acquisition without the gene transfer in kleptoplastic sea slugs, Plakobranchus ocellatus.</title>
        <authorList>
            <person name="Maeda T."/>
            <person name="Takahashi S."/>
            <person name="Yoshida T."/>
            <person name="Shimamura S."/>
            <person name="Takaki Y."/>
            <person name="Nagai Y."/>
            <person name="Toyoda A."/>
            <person name="Suzuki Y."/>
            <person name="Arimoto A."/>
            <person name="Ishii H."/>
            <person name="Satoh N."/>
            <person name="Nishiyama T."/>
            <person name="Hasebe M."/>
            <person name="Maruyama T."/>
            <person name="Minagawa J."/>
            <person name="Obokata J."/>
            <person name="Shigenobu S."/>
        </authorList>
    </citation>
    <scope>NUCLEOTIDE SEQUENCE [LARGE SCALE GENOMIC DNA]</scope>
</reference>
<feature type="transmembrane region" description="Helical" evidence="6">
    <location>
        <begin position="87"/>
        <end position="105"/>
    </location>
</feature>
<protein>
    <submittedName>
        <fullName evidence="7">Translocator protein isoform X1</fullName>
    </submittedName>
</protein>
<evidence type="ECO:0000256" key="5">
    <source>
        <dbReference type="ARBA" id="ARBA00023136"/>
    </source>
</evidence>
<name>A0AAV4FY99_9GAST</name>
<evidence type="ECO:0000256" key="6">
    <source>
        <dbReference type="SAM" id="Phobius"/>
    </source>
</evidence>
<dbReference type="InterPro" id="IPR004307">
    <property type="entry name" value="TspO_MBR"/>
</dbReference>
<feature type="transmembrane region" description="Helical" evidence="6">
    <location>
        <begin position="111"/>
        <end position="133"/>
    </location>
</feature>
<dbReference type="PANTHER" id="PTHR10057">
    <property type="entry name" value="PERIPHERAL-TYPE BENZODIAZEPINE RECEPTOR"/>
    <property type="match status" value="1"/>
</dbReference>
<proteinExistence type="inferred from homology"/>
<dbReference type="GO" id="GO:0033013">
    <property type="term" value="P:tetrapyrrole metabolic process"/>
    <property type="evidence" value="ECO:0007669"/>
    <property type="project" value="UniProtKB-ARBA"/>
</dbReference>
<evidence type="ECO:0000256" key="1">
    <source>
        <dbReference type="ARBA" id="ARBA00004141"/>
    </source>
</evidence>
<keyword evidence="8" id="KW-1185">Reference proteome</keyword>
<comment type="similarity">
    <text evidence="2">Belongs to the TspO/BZRP family.</text>
</comment>
<accession>A0AAV4FY99</accession>
<evidence type="ECO:0000256" key="2">
    <source>
        <dbReference type="ARBA" id="ARBA00007524"/>
    </source>
</evidence>
<dbReference type="CDD" id="cd15904">
    <property type="entry name" value="TSPO_MBR"/>
    <property type="match status" value="1"/>
</dbReference>
<dbReference type="Pfam" id="PF03073">
    <property type="entry name" value="TspO_MBR"/>
    <property type="match status" value="1"/>
</dbReference>
<keyword evidence="4 6" id="KW-1133">Transmembrane helix</keyword>
<dbReference type="Proteomes" id="UP000762676">
    <property type="component" value="Unassembled WGS sequence"/>
</dbReference>
<dbReference type="AlphaFoldDB" id="A0AAV4FY99"/>
<evidence type="ECO:0000256" key="4">
    <source>
        <dbReference type="ARBA" id="ARBA00022989"/>
    </source>
</evidence>
<evidence type="ECO:0000256" key="3">
    <source>
        <dbReference type="ARBA" id="ARBA00022692"/>
    </source>
</evidence>
<keyword evidence="5 6" id="KW-0472">Membrane</keyword>
<organism evidence="7 8">
    <name type="scientific">Elysia marginata</name>
    <dbReference type="NCBI Taxonomy" id="1093978"/>
    <lineage>
        <taxon>Eukaryota</taxon>
        <taxon>Metazoa</taxon>
        <taxon>Spiralia</taxon>
        <taxon>Lophotrochozoa</taxon>
        <taxon>Mollusca</taxon>
        <taxon>Gastropoda</taxon>
        <taxon>Heterobranchia</taxon>
        <taxon>Euthyneura</taxon>
        <taxon>Panpulmonata</taxon>
        <taxon>Sacoglossa</taxon>
        <taxon>Placobranchoidea</taxon>
        <taxon>Plakobranchidae</taxon>
        <taxon>Elysia</taxon>
    </lineage>
</organism>
<dbReference type="GO" id="GO:0016020">
    <property type="term" value="C:membrane"/>
    <property type="evidence" value="ECO:0007669"/>
    <property type="project" value="UniProtKB-SubCell"/>
</dbReference>